<keyword evidence="2" id="KW-1185">Reference proteome</keyword>
<comment type="caution">
    <text evidence="1">The sequence shown here is derived from an EMBL/GenBank/DDBJ whole genome shotgun (WGS) entry which is preliminary data.</text>
</comment>
<dbReference type="AlphaFoldDB" id="A0A8X6YJ38"/>
<organism evidence="1 2">
    <name type="scientific">Trichonephila inaurata madagascariensis</name>
    <dbReference type="NCBI Taxonomy" id="2747483"/>
    <lineage>
        <taxon>Eukaryota</taxon>
        <taxon>Metazoa</taxon>
        <taxon>Ecdysozoa</taxon>
        <taxon>Arthropoda</taxon>
        <taxon>Chelicerata</taxon>
        <taxon>Arachnida</taxon>
        <taxon>Araneae</taxon>
        <taxon>Araneomorphae</taxon>
        <taxon>Entelegynae</taxon>
        <taxon>Araneoidea</taxon>
        <taxon>Nephilidae</taxon>
        <taxon>Trichonephila</taxon>
        <taxon>Trichonephila inaurata</taxon>
    </lineage>
</organism>
<evidence type="ECO:0000313" key="1">
    <source>
        <dbReference type="EMBL" id="GFY71492.1"/>
    </source>
</evidence>
<dbReference type="Proteomes" id="UP000886998">
    <property type="component" value="Unassembled WGS sequence"/>
</dbReference>
<dbReference type="OrthoDB" id="10468343at2759"/>
<name>A0A8X6YJ38_9ARAC</name>
<accession>A0A8X6YJ38</accession>
<evidence type="ECO:0000313" key="2">
    <source>
        <dbReference type="Proteomes" id="UP000886998"/>
    </source>
</evidence>
<protein>
    <submittedName>
        <fullName evidence="1">Uncharacterized protein</fullName>
    </submittedName>
</protein>
<proteinExistence type="predicted"/>
<dbReference type="EMBL" id="BMAV01018852">
    <property type="protein sequence ID" value="GFY71492.1"/>
    <property type="molecule type" value="Genomic_DNA"/>
</dbReference>
<reference evidence="1" key="1">
    <citation type="submission" date="2020-08" db="EMBL/GenBank/DDBJ databases">
        <title>Multicomponent nature underlies the extraordinary mechanical properties of spider dragline silk.</title>
        <authorList>
            <person name="Kono N."/>
            <person name="Nakamura H."/>
            <person name="Mori M."/>
            <person name="Yoshida Y."/>
            <person name="Ohtoshi R."/>
            <person name="Malay A.D."/>
            <person name="Moran D.A.P."/>
            <person name="Tomita M."/>
            <person name="Numata K."/>
            <person name="Arakawa K."/>
        </authorList>
    </citation>
    <scope>NUCLEOTIDE SEQUENCE</scope>
</reference>
<sequence length="66" mass="7577">MRISDSGRDKMDFEKTNLNAVKAREKLKETMNYTQLLNEGKPDENKEITDALKKSAEETAISKDAW</sequence>
<gene>
    <name evidence="1" type="ORF">TNIN_478391</name>
</gene>